<name>W7JQY1_PLAFA</name>
<feature type="region of interest" description="Disordered" evidence="1">
    <location>
        <begin position="158"/>
        <end position="282"/>
    </location>
</feature>
<feature type="compositionally biased region" description="Low complexity" evidence="1">
    <location>
        <begin position="222"/>
        <end position="245"/>
    </location>
</feature>
<feature type="compositionally biased region" description="Basic and acidic residues" evidence="1">
    <location>
        <begin position="168"/>
        <end position="184"/>
    </location>
</feature>
<dbReference type="PANTHER" id="PTHR34740:SF5">
    <property type="entry name" value="POLYMERASE NUCLEOTIDYL TRANSFERASE DOMAIN-CONTAINING PROTEIN"/>
    <property type="match status" value="1"/>
</dbReference>
<dbReference type="Proteomes" id="UP000030697">
    <property type="component" value="Unassembled WGS sequence"/>
</dbReference>
<gene>
    <name evidence="2" type="ORF">C923_01888</name>
</gene>
<evidence type="ECO:0000313" key="2">
    <source>
        <dbReference type="EMBL" id="EWC77428.1"/>
    </source>
</evidence>
<dbReference type="EMBL" id="KE124496">
    <property type="protein sequence ID" value="EWC77428.1"/>
    <property type="molecule type" value="Genomic_DNA"/>
</dbReference>
<dbReference type="AlphaFoldDB" id="W7JQY1"/>
<organism evidence="2 3">
    <name type="scientific">Plasmodium falciparum UGT5.1</name>
    <dbReference type="NCBI Taxonomy" id="1237627"/>
    <lineage>
        <taxon>Eukaryota</taxon>
        <taxon>Sar</taxon>
        <taxon>Alveolata</taxon>
        <taxon>Apicomplexa</taxon>
        <taxon>Aconoidasida</taxon>
        <taxon>Haemosporida</taxon>
        <taxon>Plasmodiidae</taxon>
        <taxon>Plasmodium</taxon>
        <taxon>Plasmodium (Laverania)</taxon>
    </lineage>
</organism>
<accession>W7JQY1</accession>
<protein>
    <submittedName>
        <fullName evidence="2">Uncharacterized protein</fullName>
    </submittedName>
</protein>
<evidence type="ECO:0000313" key="3">
    <source>
        <dbReference type="Proteomes" id="UP000030697"/>
    </source>
</evidence>
<reference evidence="2 3" key="1">
    <citation type="submission" date="2013-02" db="EMBL/GenBank/DDBJ databases">
        <title>The Genome Sequence of Plasmodium falciparum UGT5.1.</title>
        <authorList>
            <consortium name="The Broad Institute Genome Sequencing Platform"/>
            <consortium name="The Broad Institute Genome Sequencing Center for Infectious Disease"/>
            <person name="Neafsey D."/>
            <person name="Cheeseman I."/>
            <person name="Volkman S."/>
            <person name="Adams J."/>
            <person name="Walker B."/>
            <person name="Young S.K."/>
            <person name="Zeng Q."/>
            <person name="Gargeya S."/>
            <person name="Fitzgerald M."/>
            <person name="Haas B."/>
            <person name="Abouelleil A."/>
            <person name="Alvarado L."/>
            <person name="Arachchi H.M."/>
            <person name="Berlin A.M."/>
            <person name="Chapman S.B."/>
            <person name="Dewar J."/>
            <person name="Goldberg J."/>
            <person name="Griggs A."/>
            <person name="Gujja S."/>
            <person name="Hansen M."/>
            <person name="Howarth C."/>
            <person name="Imamovic A."/>
            <person name="Larimer J."/>
            <person name="McCowan C."/>
            <person name="Murphy C."/>
            <person name="Neiman D."/>
            <person name="Pearson M."/>
            <person name="Priest M."/>
            <person name="Roberts A."/>
            <person name="Saif S."/>
            <person name="Shea T."/>
            <person name="Sisk P."/>
            <person name="Sykes S."/>
            <person name="Wortman J."/>
            <person name="Nusbaum C."/>
            <person name="Birren B."/>
        </authorList>
    </citation>
    <scope>NUCLEOTIDE SEQUENCE [LARGE SCALE GENOMIC DNA]</scope>
    <source>
        <strain evidence="2 3">UGT5.1</strain>
    </source>
</reference>
<feature type="compositionally biased region" description="Low complexity" evidence="1">
    <location>
        <begin position="185"/>
        <end position="201"/>
    </location>
</feature>
<feature type="compositionally biased region" description="Basic and acidic residues" evidence="1">
    <location>
        <begin position="251"/>
        <end position="282"/>
    </location>
</feature>
<feature type="compositionally biased region" description="Basic and acidic residues" evidence="1">
    <location>
        <begin position="204"/>
        <end position="221"/>
    </location>
</feature>
<evidence type="ECO:0000256" key="1">
    <source>
        <dbReference type="SAM" id="MobiDB-lite"/>
    </source>
</evidence>
<dbReference type="SUPFAM" id="SSF48452">
    <property type="entry name" value="TPR-like"/>
    <property type="match status" value="1"/>
</dbReference>
<feature type="compositionally biased region" description="Acidic residues" evidence="1">
    <location>
        <begin position="158"/>
        <end position="167"/>
    </location>
</feature>
<proteinExistence type="predicted"/>
<sequence>MVIDNEEKKKKWEYATDEYKTCSNNIDEDILKDDKDVSYFEKVKSSDNVLKYDECSPLKEKDTSYKGEHIKRGQFCKNKNNIYSDDDNNNIYNDDDNNNIYNDDDNNIYSCNNSCVSTHFGNTKRSDDMNNAENKKKKNEKDLFYDKVDEILNRQSDNDDDWIFNEDDEKKNKNNDGNDNRYDYNDLQNNNNNDNNKYDYNFYDDEKKNKNNDGDDNKYDYNHLQNNNNKYDYNHLQNNNNNKYDYNFDDDEKKKSDHMSDDKGDHKDDDKGDHMSDDKDKSNVNLREKKYIIKKDILIKIFLRRASSFLCLQEFNKCNEDLGIIKKLENNDAEAATLEKRMIIEKKDYERKQKELYKKMCNSK</sequence>
<dbReference type="PANTHER" id="PTHR34740">
    <property type="entry name" value="FINGER, C3HC4 TYPE, PUTATIVE-RELATED-RELATED"/>
    <property type="match status" value="1"/>
</dbReference>
<dbReference type="InterPro" id="IPR038841">
    <property type="entry name" value="PF07_0086"/>
</dbReference>
<dbReference type="InterPro" id="IPR011990">
    <property type="entry name" value="TPR-like_helical_dom_sf"/>
</dbReference>